<dbReference type="AlphaFoldDB" id="A0A6J6PIM1"/>
<keyword evidence="6" id="KW-0662">Pyridine nucleotide biosynthesis</keyword>
<comment type="pathway">
    <text evidence="1">Cofactor biosynthesis; NAD(+) biosynthesis; nicotinate D-ribonucleotide from nicotinate: step 1/1.</text>
</comment>
<feature type="domain" description="Nicotinate/nicotinamide phosphoribosyltransferase" evidence="9">
    <location>
        <begin position="152"/>
        <end position="340"/>
    </location>
</feature>
<dbReference type="InterPro" id="IPR036068">
    <property type="entry name" value="Nicotinate_pribotase-like_C"/>
</dbReference>
<keyword evidence="7" id="KW-0808">Transferase</keyword>
<dbReference type="Pfam" id="PF17767">
    <property type="entry name" value="NAPRTase_N"/>
    <property type="match status" value="1"/>
</dbReference>
<evidence type="ECO:0000256" key="4">
    <source>
        <dbReference type="ARBA" id="ARBA00022553"/>
    </source>
</evidence>
<evidence type="ECO:0000256" key="6">
    <source>
        <dbReference type="ARBA" id="ARBA00022642"/>
    </source>
</evidence>
<dbReference type="GO" id="GO:0004516">
    <property type="term" value="F:nicotinate phosphoribosyltransferase activity"/>
    <property type="evidence" value="ECO:0007669"/>
    <property type="project" value="UniProtKB-EC"/>
</dbReference>
<dbReference type="InterPro" id="IPR041525">
    <property type="entry name" value="N/Namide_PRibTrfase"/>
</dbReference>
<evidence type="ECO:0000256" key="1">
    <source>
        <dbReference type="ARBA" id="ARBA00004952"/>
    </source>
</evidence>
<keyword evidence="4" id="KW-0597">Phosphoprotein</keyword>
<dbReference type="PANTHER" id="PTHR11098">
    <property type="entry name" value="NICOTINATE PHOSPHORIBOSYLTRANSFERASE"/>
    <property type="match status" value="1"/>
</dbReference>
<dbReference type="InterPro" id="IPR006405">
    <property type="entry name" value="Nic_PRibTrfase_pncB"/>
</dbReference>
<keyword evidence="5" id="KW-0436">Ligase</keyword>
<dbReference type="GO" id="GO:0016740">
    <property type="term" value="F:transferase activity"/>
    <property type="evidence" value="ECO:0007669"/>
    <property type="project" value="UniProtKB-KW"/>
</dbReference>
<organism evidence="11">
    <name type="scientific">freshwater metagenome</name>
    <dbReference type="NCBI Taxonomy" id="449393"/>
    <lineage>
        <taxon>unclassified sequences</taxon>
        <taxon>metagenomes</taxon>
        <taxon>ecological metagenomes</taxon>
    </lineage>
</organism>
<evidence type="ECO:0000256" key="5">
    <source>
        <dbReference type="ARBA" id="ARBA00022598"/>
    </source>
</evidence>
<dbReference type="EMBL" id="CAEZXK010000067">
    <property type="protein sequence ID" value="CAB4696298.1"/>
    <property type="molecule type" value="Genomic_DNA"/>
</dbReference>
<feature type="domain" description="Nicotinate phosphoribosyltransferase N-terminal" evidence="10">
    <location>
        <begin position="7"/>
        <end position="131"/>
    </location>
</feature>
<proteinExistence type="inferred from homology"/>
<dbReference type="Gene3D" id="3.20.140.10">
    <property type="entry name" value="nicotinate phosphoribosyltransferase"/>
    <property type="match status" value="1"/>
</dbReference>
<dbReference type="InterPro" id="IPR013785">
    <property type="entry name" value="Aldolase_TIM"/>
</dbReference>
<dbReference type="UniPathway" id="UPA00253">
    <property type="reaction ID" value="UER00457"/>
</dbReference>
<reference evidence="11" key="1">
    <citation type="submission" date="2020-05" db="EMBL/GenBank/DDBJ databases">
        <authorList>
            <person name="Chiriac C."/>
            <person name="Salcher M."/>
            <person name="Ghai R."/>
            <person name="Kavagutti S V."/>
        </authorList>
    </citation>
    <scope>NUCLEOTIDE SEQUENCE</scope>
</reference>
<name>A0A6J6PIM1_9ZZZZ</name>
<dbReference type="SUPFAM" id="SSF51690">
    <property type="entry name" value="Nicotinate/Quinolinate PRTase C-terminal domain-like"/>
    <property type="match status" value="1"/>
</dbReference>
<sequence length="432" mass="46349">MLNTTALLTDRYELTMLQAARHAGTADRRCVFEVFTRHLPTGRRYGVVAGTGRLLELINDFRFDAETIAWLREEKVVDDATLDWLASYKFSGNISGYREGEIFFANSPVLTVESSFAEAVLLETLILSIFNSDSSVAAAASRMVTAANGRFLAEMGGRRVNEHAAVAVARAAYIAGFDATSNLEAGRSWGIKTMGTAAHSFVLLHDTEEQAFKAQLETFGEQTTLLVDSFDIDNAVRKAIALAPNLGAVRLDSGDLGVEANRVRALLDSLGATKTKITVTNDLDEFSIAALATAGVDSYGVGTSVATGSGAPTAGFVYKLVSFENSDGSWHSVAKKSSQKTNIGGRKHAVRRIDANGTATAEVIGSEVRVEKDANDRALTVSFVEAGVVNSDFVGIEATRRAREHHKLAKAELPLQGLRLMRGDAAIPTELI</sequence>
<dbReference type="GO" id="GO:0034355">
    <property type="term" value="P:NAD+ biosynthetic process via the salvage pathway"/>
    <property type="evidence" value="ECO:0007669"/>
    <property type="project" value="TreeGrafter"/>
</dbReference>
<dbReference type="InterPro" id="IPR040727">
    <property type="entry name" value="NAPRTase_N"/>
</dbReference>
<dbReference type="Gene3D" id="3.20.20.70">
    <property type="entry name" value="Aldolase class I"/>
    <property type="match status" value="1"/>
</dbReference>
<evidence type="ECO:0000256" key="8">
    <source>
        <dbReference type="ARBA" id="ARBA00048668"/>
    </source>
</evidence>
<protein>
    <recommendedName>
        <fullName evidence="3">nicotinate phosphoribosyltransferase</fullName>
        <ecNumber evidence="3">6.3.4.21</ecNumber>
    </recommendedName>
</protein>
<dbReference type="SUPFAM" id="SSF54675">
    <property type="entry name" value="Nicotinate/Quinolinate PRTase N-terminal domain-like"/>
    <property type="match status" value="1"/>
</dbReference>
<comment type="similarity">
    <text evidence="2">Belongs to the NAPRTase family.</text>
</comment>
<comment type="catalytic activity">
    <reaction evidence="8">
        <text>5-phospho-alpha-D-ribose 1-diphosphate + nicotinate + ATP + H2O = nicotinate beta-D-ribonucleotide + ADP + phosphate + diphosphate</text>
        <dbReference type="Rhea" id="RHEA:36163"/>
        <dbReference type="ChEBI" id="CHEBI:15377"/>
        <dbReference type="ChEBI" id="CHEBI:30616"/>
        <dbReference type="ChEBI" id="CHEBI:32544"/>
        <dbReference type="ChEBI" id="CHEBI:33019"/>
        <dbReference type="ChEBI" id="CHEBI:43474"/>
        <dbReference type="ChEBI" id="CHEBI:57502"/>
        <dbReference type="ChEBI" id="CHEBI:58017"/>
        <dbReference type="ChEBI" id="CHEBI:456216"/>
        <dbReference type="EC" id="6.3.4.21"/>
    </reaction>
</comment>
<evidence type="ECO:0000313" key="11">
    <source>
        <dbReference type="EMBL" id="CAB4696298.1"/>
    </source>
</evidence>
<dbReference type="InterPro" id="IPR007229">
    <property type="entry name" value="Nic_PRibTrfase-Fam"/>
</dbReference>
<evidence type="ECO:0000259" key="10">
    <source>
        <dbReference type="Pfam" id="PF17767"/>
    </source>
</evidence>
<evidence type="ECO:0000256" key="3">
    <source>
        <dbReference type="ARBA" id="ARBA00013236"/>
    </source>
</evidence>
<evidence type="ECO:0000256" key="2">
    <source>
        <dbReference type="ARBA" id="ARBA00010897"/>
    </source>
</evidence>
<evidence type="ECO:0000256" key="7">
    <source>
        <dbReference type="ARBA" id="ARBA00022679"/>
    </source>
</evidence>
<dbReference type="EC" id="6.3.4.21" evidence="3"/>
<gene>
    <name evidence="11" type="ORF">UFOPK2370_01262</name>
</gene>
<accession>A0A6J6PIM1</accession>
<dbReference type="PIRSF" id="PIRSF000484">
    <property type="entry name" value="NAPRT"/>
    <property type="match status" value="1"/>
</dbReference>
<dbReference type="PANTHER" id="PTHR11098:SF8">
    <property type="entry name" value="NICOTINATE PHOSPHORIBOSYLTRANSFERASE PNCB1"/>
    <property type="match status" value="1"/>
</dbReference>
<dbReference type="Pfam" id="PF04095">
    <property type="entry name" value="NAPRTase"/>
    <property type="match status" value="1"/>
</dbReference>
<evidence type="ECO:0000259" key="9">
    <source>
        <dbReference type="Pfam" id="PF04095"/>
    </source>
</evidence>
<dbReference type="NCBIfam" id="TIGR01513">
    <property type="entry name" value="NAPRTase_put"/>
    <property type="match status" value="1"/>
</dbReference>
<dbReference type="GO" id="GO:0005829">
    <property type="term" value="C:cytosol"/>
    <property type="evidence" value="ECO:0007669"/>
    <property type="project" value="TreeGrafter"/>
</dbReference>
<dbReference type="NCBIfam" id="NF006698">
    <property type="entry name" value="PRK09243.1-5"/>
    <property type="match status" value="1"/>
</dbReference>